<dbReference type="Proteomes" id="UP000509448">
    <property type="component" value="Chromosome"/>
</dbReference>
<evidence type="ECO:0000313" key="2">
    <source>
        <dbReference type="Proteomes" id="UP000509448"/>
    </source>
</evidence>
<sequence length="196" mass="21382">MDGVARAAWLRSDCTVRLRSLLLASLAEQSRVKVKSGIPETSLAGFKFGPLREGETVDLPRALALVLIASGSAEPVDEGVEIELYRAQGKERAAAQSGAPQLSQLRPGFYRKVAASLVAMELAGMDEPERRIMSVYQDLITLRLQKIARSLGYTSVPASMPNATEEEKALFDCASELFRRWREILVGVDLHGGSVH</sequence>
<name>A0A4P2VDL8_9ARCH</name>
<dbReference type="AlphaFoldDB" id="A0A4P2VDL8"/>
<dbReference type="EMBL" id="AP018732">
    <property type="protein sequence ID" value="BBE41493.1"/>
    <property type="molecule type" value="Genomic_DNA"/>
</dbReference>
<reference evidence="1 2" key="1">
    <citation type="journal article" date="2019" name="ISME J.">
        <title>Isolation and characterization of a thermophilic sulfur- and iron-reducing thaumarchaeote from a terrestrial acidic hot spring.</title>
        <authorList>
            <person name="Kato S."/>
            <person name="Itoh T."/>
            <person name="Yuki M."/>
            <person name="Nagamori M."/>
            <person name="Ohnishi M."/>
            <person name="Uematsu K."/>
            <person name="Suzuki K."/>
            <person name="Takashina T."/>
            <person name="Ohkuma M."/>
        </authorList>
    </citation>
    <scope>NUCLEOTIDE SEQUENCE [LARGE SCALE GENOMIC DNA]</scope>
    <source>
        <strain evidence="1 2">NAS-02</strain>
    </source>
</reference>
<accession>A0A4P2VDL8</accession>
<proteinExistence type="predicted"/>
<keyword evidence="2" id="KW-1185">Reference proteome</keyword>
<dbReference type="KEGG" id="ccai:NAS2_0080"/>
<organism evidence="1 2">
    <name type="scientific">Conexivisphaera calida</name>
    <dbReference type="NCBI Taxonomy" id="1874277"/>
    <lineage>
        <taxon>Archaea</taxon>
        <taxon>Nitrososphaerota</taxon>
        <taxon>Conexivisphaeria</taxon>
        <taxon>Conexivisphaerales</taxon>
        <taxon>Conexivisphaeraceae</taxon>
        <taxon>Conexivisphaera</taxon>
    </lineage>
</organism>
<protein>
    <recommendedName>
        <fullName evidence="3">GINS subunit domain-containing protein</fullName>
    </recommendedName>
</protein>
<evidence type="ECO:0008006" key="3">
    <source>
        <dbReference type="Google" id="ProtNLM"/>
    </source>
</evidence>
<gene>
    <name evidence="1" type="ORF">NAS2_0080</name>
</gene>
<evidence type="ECO:0000313" key="1">
    <source>
        <dbReference type="EMBL" id="BBE41493.1"/>
    </source>
</evidence>